<keyword evidence="3" id="KW-1185">Reference proteome</keyword>
<dbReference type="EMBL" id="CALNXI010001092">
    <property type="protein sequence ID" value="CAH3155162.1"/>
    <property type="molecule type" value="Genomic_DNA"/>
</dbReference>
<dbReference type="Pfam" id="PF01266">
    <property type="entry name" value="DAO"/>
    <property type="match status" value="1"/>
</dbReference>
<comment type="caution">
    <text evidence="2">The sequence shown here is derived from an EMBL/GenBank/DDBJ whole genome shotgun (WGS) entry which is preliminary data.</text>
</comment>
<sequence length="451" mass="51371">MARLVRSDTYTSTPLQLLQMDTKTKRQTVVIIGGGVGGCCTALELARTGKFNIHLLEKNQELMRETSDATPGRLGLGFHYADKNTALYYLHVTLDFLRSYGRFRQEIGRQQSHPLRRGRYFIMKDSTVPCRDILETFEAIKEEYSKMVKEDPSYEVVGPPANIFRILEPHEFEADVEIGKVHMGIETAEEFLDWPRMREYIVQQLEQHKDTVRVRRYTKALSITTSDYGGYVVDSVNVFQGNMVRVSTDIIVNASWYNISKFNKMLGVTNARRRFNRIKALVKVRLSEELANLPSMFFCMGPFGMFCNKGDGTGMMTYARETNIAMTSSSGELEPAFLRMYFNLSDRDKHIRAQRIVAGVSKFIPALRNSKVLKVNIGIVQTFINEDASEYGFQIGNLGFLHDPTKGGIHKRNYSGVEEPMPGYIINACMKLIYCFVNAKLVKDIITRKTG</sequence>
<evidence type="ECO:0000259" key="1">
    <source>
        <dbReference type="Pfam" id="PF01266"/>
    </source>
</evidence>
<dbReference type="InterPro" id="IPR006076">
    <property type="entry name" value="FAD-dep_OxRdtase"/>
</dbReference>
<reference evidence="2 3" key="1">
    <citation type="submission" date="2022-05" db="EMBL/GenBank/DDBJ databases">
        <authorList>
            <consortium name="Genoscope - CEA"/>
            <person name="William W."/>
        </authorList>
    </citation>
    <scope>NUCLEOTIDE SEQUENCE [LARGE SCALE GENOMIC DNA]</scope>
</reference>
<dbReference type="Gene3D" id="3.50.50.60">
    <property type="entry name" value="FAD/NAD(P)-binding domain"/>
    <property type="match status" value="1"/>
</dbReference>
<gene>
    <name evidence="2" type="ORF">PEVE_00001630</name>
</gene>
<evidence type="ECO:0000313" key="3">
    <source>
        <dbReference type="Proteomes" id="UP001159427"/>
    </source>
</evidence>
<protein>
    <recommendedName>
        <fullName evidence="1">FAD dependent oxidoreductase domain-containing protein</fullName>
    </recommendedName>
</protein>
<accession>A0ABN8Q419</accession>
<proteinExistence type="predicted"/>
<dbReference type="Proteomes" id="UP001159427">
    <property type="component" value="Unassembled WGS sequence"/>
</dbReference>
<dbReference type="InterPro" id="IPR036188">
    <property type="entry name" value="FAD/NAD-bd_sf"/>
</dbReference>
<dbReference type="SUPFAM" id="SSF51905">
    <property type="entry name" value="FAD/NAD(P)-binding domain"/>
    <property type="match status" value="1"/>
</dbReference>
<organism evidence="2 3">
    <name type="scientific">Porites evermanni</name>
    <dbReference type="NCBI Taxonomy" id="104178"/>
    <lineage>
        <taxon>Eukaryota</taxon>
        <taxon>Metazoa</taxon>
        <taxon>Cnidaria</taxon>
        <taxon>Anthozoa</taxon>
        <taxon>Hexacorallia</taxon>
        <taxon>Scleractinia</taxon>
        <taxon>Fungiina</taxon>
        <taxon>Poritidae</taxon>
        <taxon>Porites</taxon>
    </lineage>
</organism>
<feature type="domain" description="FAD dependent oxidoreductase" evidence="1">
    <location>
        <begin position="29"/>
        <end position="267"/>
    </location>
</feature>
<dbReference type="Gene3D" id="3.30.9.10">
    <property type="entry name" value="D-Amino Acid Oxidase, subunit A, domain 2"/>
    <property type="match status" value="1"/>
</dbReference>
<name>A0ABN8Q419_9CNID</name>
<evidence type="ECO:0000313" key="2">
    <source>
        <dbReference type="EMBL" id="CAH3155162.1"/>
    </source>
</evidence>